<dbReference type="EMBL" id="JAEMOS010000047">
    <property type="protein sequence ID" value="MBJ7267851.1"/>
    <property type="molecule type" value="Genomic_DNA"/>
</dbReference>
<reference evidence="2 4" key="1">
    <citation type="submission" date="2020-09" db="EMBL/GenBank/DDBJ databases">
        <title>Draft Genomes of Bacterial Isolates from North Pond Shallow Sediments.</title>
        <authorList>
            <person name="Kiel Reese B."/>
            <person name="Mullis M."/>
            <person name="Weisend R.E."/>
        </authorList>
    </citation>
    <scope>NUCLEOTIDE SEQUENCE</scope>
    <source>
        <strain evidence="2">KJE-2</strain>
        <strain evidence="1 4">KJE-3</strain>
    </source>
</reference>
<organism evidence="2 3">
    <name type="scientific">Idiomarina abyssalis</name>
    <dbReference type="NCBI Taxonomy" id="86102"/>
    <lineage>
        <taxon>Bacteria</taxon>
        <taxon>Pseudomonadati</taxon>
        <taxon>Pseudomonadota</taxon>
        <taxon>Gammaproteobacteria</taxon>
        <taxon>Alteromonadales</taxon>
        <taxon>Idiomarinaceae</taxon>
        <taxon>Idiomarina</taxon>
    </lineage>
</organism>
<dbReference type="EMBL" id="JAEMOP010000002">
    <property type="protein sequence ID" value="MBJ7314633.1"/>
    <property type="molecule type" value="Genomic_DNA"/>
</dbReference>
<dbReference type="PROSITE" id="PS51257">
    <property type="entry name" value="PROKAR_LIPOPROTEIN"/>
    <property type="match status" value="1"/>
</dbReference>
<keyword evidence="4" id="KW-1185">Reference proteome</keyword>
<dbReference type="RefSeq" id="WP_199495087.1">
    <property type="nucleotide sequence ID" value="NZ_JAEMOO010000013.1"/>
</dbReference>
<evidence type="ECO:0000313" key="1">
    <source>
        <dbReference type="EMBL" id="MBJ7267851.1"/>
    </source>
</evidence>
<dbReference type="Proteomes" id="UP000621390">
    <property type="component" value="Unassembled WGS sequence"/>
</dbReference>
<dbReference type="Proteomes" id="UP000655994">
    <property type="component" value="Unassembled WGS sequence"/>
</dbReference>
<protein>
    <recommendedName>
        <fullName evidence="5">Lipoprotein</fullName>
    </recommendedName>
</protein>
<evidence type="ECO:0000313" key="2">
    <source>
        <dbReference type="EMBL" id="MBJ7314633.1"/>
    </source>
</evidence>
<evidence type="ECO:0008006" key="5">
    <source>
        <dbReference type="Google" id="ProtNLM"/>
    </source>
</evidence>
<name>A0A8I1G2C1_9GAMM</name>
<proteinExistence type="predicted"/>
<comment type="caution">
    <text evidence="2">The sequence shown here is derived from an EMBL/GenBank/DDBJ whole genome shotgun (WGS) entry which is preliminary data.</text>
</comment>
<evidence type="ECO:0000313" key="3">
    <source>
        <dbReference type="Proteomes" id="UP000621390"/>
    </source>
</evidence>
<gene>
    <name evidence="1" type="ORF">JHC10_12980</name>
    <name evidence="2" type="ORF">JHC11_01265</name>
</gene>
<accession>A0A8I1G2C1</accession>
<dbReference type="AlphaFoldDB" id="A0A8I1G2C1"/>
<evidence type="ECO:0000313" key="4">
    <source>
        <dbReference type="Proteomes" id="UP000655994"/>
    </source>
</evidence>
<sequence length="155" mass="17270">MKKTLGLVIVAFLTGCTSQNYSDVSDSQAVISNLKVSEVGTPRTDKHQLHVKFDYSIKNYKALDGLYTCSVLFSTGKGEWVTQIIGNDPCQIDSRSGSVSMEWTTPLSTSADYSDEVLKKMQLPLKYQVAIHQKKTKSRNNIIGMSEPLYLSPKR</sequence>